<feature type="transmembrane region" description="Helical" evidence="6">
    <location>
        <begin position="292"/>
        <end position="312"/>
    </location>
</feature>
<keyword evidence="10" id="KW-1185">Reference proteome</keyword>
<evidence type="ECO:0000256" key="1">
    <source>
        <dbReference type="ARBA" id="ARBA00004141"/>
    </source>
</evidence>
<dbReference type="Proteomes" id="UP001345219">
    <property type="component" value="Chromosome 18"/>
</dbReference>
<evidence type="ECO:0000259" key="8">
    <source>
        <dbReference type="Pfam" id="PF00892"/>
    </source>
</evidence>
<dbReference type="InterPro" id="IPR000620">
    <property type="entry name" value="EamA_dom"/>
</dbReference>
<comment type="similarity">
    <text evidence="2 6">Belongs to the drug/metabolite transporter (DMT) superfamily. Plant drug/metabolite exporter (P-DME) (TC 2.A.7.4) family.</text>
</comment>
<protein>
    <recommendedName>
        <fullName evidence="6">WAT1-related protein</fullName>
    </recommendedName>
</protein>
<keyword evidence="5 6" id="KW-0472">Membrane</keyword>
<dbReference type="GO" id="GO:0022857">
    <property type="term" value="F:transmembrane transporter activity"/>
    <property type="evidence" value="ECO:0007669"/>
    <property type="project" value="InterPro"/>
</dbReference>
<feature type="domain" description="EamA" evidence="8">
    <location>
        <begin position="197"/>
        <end position="336"/>
    </location>
</feature>
<dbReference type="Pfam" id="PF00892">
    <property type="entry name" value="EamA"/>
    <property type="match status" value="2"/>
</dbReference>
<evidence type="ECO:0000256" key="3">
    <source>
        <dbReference type="ARBA" id="ARBA00022692"/>
    </source>
</evidence>
<feature type="transmembrane region" description="Helical" evidence="6">
    <location>
        <begin position="103"/>
        <end position="126"/>
    </location>
</feature>
<feature type="transmembrane region" description="Helical" evidence="6">
    <location>
        <begin position="318"/>
        <end position="338"/>
    </location>
</feature>
<feature type="transmembrane region" description="Helical" evidence="6">
    <location>
        <begin position="76"/>
        <end position="97"/>
    </location>
</feature>
<organism evidence="9 10">
    <name type="scientific">Trapa incisa</name>
    <dbReference type="NCBI Taxonomy" id="236973"/>
    <lineage>
        <taxon>Eukaryota</taxon>
        <taxon>Viridiplantae</taxon>
        <taxon>Streptophyta</taxon>
        <taxon>Embryophyta</taxon>
        <taxon>Tracheophyta</taxon>
        <taxon>Spermatophyta</taxon>
        <taxon>Magnoliopsida</taxon>
        <taxon>eudicotyledons</taxon>
        <taxon>Gunneridae</taxon>
        <taxon>Pentapetalae</taxon>
        <taxon>rosids</taxon>
        <taxon>malvids</taxon>
        <taxon>Myrtales</taxon>
        <taxon>Lythraceae</taxon>
        <taxon>Trapa</taxon>
    </lineage>
</organism>
<comment type="caution">
    <text evidence="9">The sequence shown here is derived from an EMBL/GenBank/DDBJ whole genome shotgun (WGS) entry which is preliminary data.</text>
</comment>
<name>A0AAN7QUT9_9MYRT</name>
<dbReference type="PANTHER" id="PTHR31218">
    <property type="entry name" value="WAT1-RELATED PROTEIN"/>
    <property type="match status" value="1"/>
</dbReference>
<proteinExistence type="inferred from homology"/>
<feature type="transmembrane region" description="Helical" evidence="6">
    <location>
        <begin position="42"/>
        <end position="64"/>
    </location>
</feature>
<feature type="region of interest" description="Disordered" evidence="7">
    <location>
        <begin position="354"/>
        <end position="393"/>
    </location>
</feature>
<dbReference type="InterPro" id="IPR037185">
    <property type="entry name" value="EmrE-like"/>
</dbReference>
<feature type="transmembrane region" description="Helical" evidence="6">
    <location>
        <begin position="12"/>
        <end position="36"/>
    </location>
</feature>
<dbReference type="SUPFAM" id="SSF103481">
    <property type="entry name" value="Multidrug resistance efflux transporter EmrE"/>
    <property type="match status" value="2"/>
</dbReference>
<accession>A0AAN7QUT9</accession>
<dbReference type="InterPro" id="IPR030184">
    <property type="entry name" value="WAT1-related"/>
</dbReference>
<reference evidence="9 10" key="1">
    <citation type="journal article" date="2023" name="Hortic Res">
        <title>Pangenome of water caltrop reveals structural variations and asymmetric subgenome divergence after allopolyploidization.</title>
        <authorList>
            <person name="Zhang X."/>
            <person name="Chen Y."/>
            <person name="Wang L."/>
            <person name="Yuan Y."/>
            <person name="Fang M."/>
            <person name="Shi L."/>
            <person name="Lu R."/>
            <person name="Comes H.P."/>
            <person name="Ma Y."/>
            <person name="Chen Y."/>
            <person name="Huang G."/>
            <person name="Zhou Y."/>
            <person name="Zheng Z."/>
            <person name="Qiu Y."/>
        </authorList>
    </citation>
    <scope>NUCLEOTIDE SEQUENCE [LARGE SCALE GENOMIC DNA]</scope>
    <source>
        <tissue evidence="9">Roots</tissue>
    </source>
</reference>
<evidence type="ECO:0000313" key="9">
    <source>
        <dbReference type="EMBL" id="KAK4776058.1"/>
    </source>
</evidence>
<feature type="transmembrane region" description="Helical" evidence="6">
    <location>
        <begin position="227"/>
        <end position="246"/>
    </location>
</feature>
<dbReference type="GO" id="GO:0016020">
    <property type="term" value="C:membrane"/>
    <property type="evidence" value="ECO:0007669"/>
    <property type="project" value="UniProtKB-SubCell"/>
</dbReference>
<gene>
    <name evidence="9" type="ORF">SAY87_024019</name>
</gene>
<feature type="domain" description="EamA" evidence="8">
    <location>
        <begin position="18"/>
        <end position="153"/>
    </location>
</feature>
<evidence type="ECO:0000256" key="2">
    <source>
        <dbReference type="ARBA" id="ARBA00007635"/>
    </source>
</evidence>
<feature type="transmembrane region" description="Helical" evidence="6">
    <location>
        <begin position="138"/>
        <end position="156"/>
    </location>
</feature>
<evidence type="ECO:0000256" key="4">
    <source>
        <dbReference type="ARBA" id="ARBA00022989"/>
    </source>
</evidence>
<dbReference type="AlphaFoldDB" id="A0AAN7QUT9"/>
<feature type="transmembrane region" description="Helical" evidence="6">
    <location>
        <begin position="266"/>
        <end position="285"/>
    </location>
</feature>
<keyword evidence="3 6" id="KW-0812">Transmembrane</keyword>
<evidence type="ECO:0000256" key="7">
    <source>
        <dbReference type="SAM" id="MobiDB-lite"/>
    </source>
</evidence>
<comment type="subcellular location">
    <subcellularLocation>
        <location evidence="1 6">Membrane</location>
        <topology evidence="1 6">Multi-pass membrane protein</topology>
    </subcellularLocation>
</comment>
<keyword evidence="4 6" id="KW-1133">Transmembrane helix</keyword>
<evidence type="ECO:0000256" key="5">
    <source>
        <dbReference type="ARBA" id="ARBA00023136"/>
    </source>
</evidence>
<feature type="transmembrane region" description="Helical" evidence="6">
    <location>
        <begin position="196"/>
        <end position="220"/>
    </location>
</feature>
<sequence length="393" mass="42465">MVRLSWGLVGRAKPFIGVMFLNAGFAGMDVLCMAALKQGMNSFVFLVYANLIATAVLAPFAVVFDRNEKTRITLRVFPKILLLSTMEAACGNLYFIGMKHTSATFAATMGNTLPALAFLLAWMLGLEHVKFKDVWSRVKVMGTLVTVAGAMVMTLIKGPMIPLVWTQGRHLNEAGAGAGAGAGGGGEVLGLQGSSIWGAALLAAAYFLWASFIIVQAIVLREYPAELSLTTWISIINAMECILITVTMQGTSASIWTIKWDIKTKAALYNGVICVGIGYYIQAAVTKVKGPVFVTAFSPLSAVMVAIIASFVLAEQQFLGRVVGAAIIVGGLYLVLWAKSKDYLLMSPDSPVEAEEFHKGEEEEEEEEEKPPRSSNHQMDMESHDNNLMPPQV</sequence>
<evidence type="ECO:0000313" key="10">
    <source>
        <dbReference type="Proteomes" id="UP001345219"/>
    </source>
</evidence>
<evidence type="ECO:0000256" key="6">
    <source>
        <dbReference type="RuleBase" id="RU363077"/>
    </source>
</evidence>
<dbReference type="EMBL" id="JAXIOK010000003">
    <property type="protein sequence ID" value="KAK4776058.1"/>
    <property type="molecule type" value="Genomic_DNA"/>
</dbReference>